<evidence type="ECO:0000256" key="1">
    <source>
        <dbReference type="ARBA" id="ARBA00001947"/>
    </source>
</evidence>
<evidence type="ECO:0000256" key="2">
    <source>
        <dbReference type="ARBA" id="ARBA00004613"/>
    </source>
</evidence>
<dbReference type="InterPro" id="IPR027268">
    <property type="entry name" value="Peptidase_M4/M1_CTD_sf"/>
</dbReference>
<reference evidence="11 12" key="1">
    <citation type="submission" date="2024-09" db="EMBL/GenBank/DDBJ databases">
        <authorList>
            <person name="Sun Q."/>
            <person name="Mori K."/>
        </authorList>
    </citation>
    <scope>NUCLEOTIDE SEQUENCE [LARGE SCALE GENOMIC DNA]</scope>
    <source>
        <strain evidence="11 12">CGMCC 1.12926</strain>
    </source>
</reference>
<evidence type="ECO:0000256" key="10">
    <source>
        <dbReference type="ARBA" id="ARBA00023145"/>
    </source>
</evidence>
<evidence type="ECO:0000256" key="6">
    <source>
        <dbReference type="ARBA" id="ARBA00022723"/>
    </source>
</evidence>
<keyword evidence="12" id="KW-1185">Reference proteome</keyword>
<evidence type="ECO:0000256" key="8">
    <source>
        <dbReference type="ARBA" id="ARBA00022833"/>
    </source>
</evidence>
<protein>
    <submittedName>
        <fullName evidence="11">M36 family metallopeptidase</fullName>
    </submittedName>
</protein>
<evidence type="ECO:0000313" key="11">
    <source>
        <dbReference type="EMBL" id="MFC0079501.1"/>
    </source>
</evidence>
<dbReference type="InterPro" id="IPR050371">
    <property type="entry name" value="Fungal_virulence_M36"/>
</dbReference>
<comment type="subcellular location">
    <subcellularLocation>
        <location evidence="2">Secreted</location>
    </subcellularLocation>
</comment>
<keyword evidence="7" id="KW-0378">Hydrolase</keyword>
<sequence length="635" mass="71201">MIEEIDKRNFSAFKNVEERGEHFINYAKSKSLDLNGGNIESLPEINTWTGNLLSIRTEQPIFLEGNLIERALGYLQEQKESFGFEPSSVAEYFPDSNIAETSTGFKIVNVHQYYKGIPVFLVNRAVIFNKEGGLESAVGDSVSISEAIDINPKVSVIEAINIVVEHIKTNISEPEKDWLGEPIESSFDISSNFVAKKLVEFTQLTCIPTVLDKSIFADFIRANLVIFYIGPNAELAWRFTITIDDHGLQFDVVVSASDKSKVEILYLKKISLHASSIGYVHKKNGGYPKEPVTFPLKRNAYPIPENGTPQNFKDWVDKLETRGANVVAFQGDTLSYLKGIVDNLNQVVFETADPKEQQTLNMFYFCNYLHDFFFLLGFDSKAGSFENDDPVVARAFNQPISGTANMSTPVDGSSPIMNMGLVGSSGRHTALDSDVVFHEYVHGVTNRLVGGKMNDRALQEDQSRAMGEGWSDYFALSINNYFTDIEKNVTGDWVTNRAAGIRNRPYDDNYDSFLTYGKIKNVSGEHTRGELWCATLMHWTRHLSNTIGKDKAYYICWQSIVDGLKLINANPSFIDARNGILKAIDSIQENDFIKATDKTESIKQFWKSFAKFGMGVKASSSGPWVINIIENFDIV</sequence>
<keyword evidence="6" id="KW-0479">Metal-binding</keyword>
<organism evidence="11 12">
    <name type="scientific">Flavobacterium procerum</name>
    <dbReference type="NCBI Taxonomy" id="1455569"/>
    <lineage>
        <taxon>Bacteria</taxon>
        <taxon>Pseudomonadati</taxon>
        <taxon>Bacteroidota</taxon>
        <taxon>Flavobacteriia</taxon>
        <taxon>Flavobacteriales</taxon>
        <taxon>Flavobacteriaceae</taxon>
        <taxon>Flavobacterium</taxon>
    </lineage>
</organism>
<comment type="caution">
    <text evidence="11">The sequence shown here is derived from an EMBL/GenBank/DDBJ whole genome shotgun (WGS) entry which is preliminary data.</text>
</comment>
<name>A0ABV6BVP0_9FLAO</name>
<dbReference type="InterPro" id="IPR001842">
    <property type="entry name" value="Peptidase_M36"/>
</dbReference>
<gene>
    <name evidence="11" type="ORF">ACFFLS_20815</name>
</gene>
<dbReference type="SUPFAM" id="SSF55486">
    <property type="entry name" value="Metalloproteases ('zincins'), catalytic domain"/>
    <property type="match status" value="1"/>
</dbReference>
<dbReference type="PANTHER" id="PTHR33478">
    <property type="entry name" value="EXTRACELLULAR METALLOPROTEINASE MEP"/>
    <property type="match status" value="1"/>
</dbReference>
<comment type="cofactor">
    <cofactor evidence="1">
        <name>Zn(2+)</name>
        <dbReference type="ChEBI" id="CHEBI:29105"/>
    </cofactor>
</comment>
<keyword evidence="4" id="KW-0964">Secreted</keyword>
<dbReference type="RefSeq" id="WP_379687142.1">
    <property type="nucleotide sequence ID" value="NZ_JBHLYW010000022.1"/>
</dbReference>
<dbReference type="Proteomes" id="UP001589734">
    <property type="component" value="Unassembled WGS sequence"/>
</dbReference>
<dbReference type="Gene3D" id="3.10.170.10">
    <property type="match status" value="1"/>
</dbReference>
<evidence type="ECO:0000256" key="5">
    <source>
        <dbReference type="ARBA" id="ARBA00022670"/>
    </source>
</evidence>
<evidence type="ECO:0000256" key="3">
    <source>
        <dbReference type="ARBA" id="ARBA00006006"/>
    </source>
</evidence>
<proteinExistence type="inferred from homology"/>
<evidence type="ECO:0000313" key="12">
    <source>
        <dbReference type="Proteomes" id="UP001589734"/>
    </source>
</evidence>
<dbReference type="PANTHER" id="PTHR33478:SF1">
    <property type="entry name" value="EXTRACELLULAR METALLOPROTEINASE MEP"/>
    <property type="match status" value="1"/>
</dbReference>
<keyword evidence="5" id="KW-0645">Protease</keyword>
<keyword evidence="10" id="KW-0865">Zymogen</keyword>
<evidence type="ECO:0000256" key="4">
    <source>
        <dbReference type="ARBA" id="ARBA00022525"/>
    </source>
</evidence>
<evidence type="ECO:0000256" key="7">
    <source>
        <dbReference type="ARBA" id="ARBA00022801"/>
    </source>
</evidence>
<dbReference type="Pfam" id="PF02128">
    <property type="entry name" value="Peptidase_M36"/>
    <property type="match status" value="1"/>
</dbReference>
<dbReference type="EMBL" id="JBHLYW010000022">
    <property type="protein sequence ID" value="MFC0079501.1"/>
    <property type="molecule type" value="Genomic_DNA"/>
</dbReference>
<keyword evidence="9" id="KW-0482">Metalloprotease</keyword>
<comment type="similarity">
    <text evidence="3">Belongs to the peptidase M36 family.</text>
</comment>
<keyword evidence="8" id="KW-0862">Zinc</keyword>
<evidence type="ECO:0000256" key="9">
    <source>
        <dbReference type="ARBA" id="ARBA00023049"/>
    </source>
</evidence>
<dbReference type="Gene3D" id="1.10.390.10">
    <property type="entry name" value="Neutral Protease Domain 2"/>
    <property type="match status" value="1"/>
</dbReference>
<accession>A0ABV6BVP0</accession>